<evidence type="ECO:0000313" key="3">
    <source>
        <dbReference type="Proteomes" id="UP000245647"/>
    </source>
</evidence>
<dbReference type="OrthoDB" id="657976at2"/>
<comment type="caution">
    <text evidence="2">The sequence shown here is derived from an EMBL/GenBank/DDBJ whole genome shotgun (WGS) entry which is preliminary data.</text>
</comment>
<dbReference type="RefSeq" id="WP_109417594.1">
    <property type="nucleotide sequence ID" value="NZ_QEAS01000019.1"/>
</dbReference>
<gene>
    <name evidence="2" type="ORF">DDR33_20115</name>
</gene>
<dbReference type="AlphaFoldDB" id="A0A2U2PC27"/>
<organism evidence="2 3">
    <name type="scientific">Pararcticibacter amylolyticus</name>
    <dbReference type="NCBI Taxonomy" id="2173175"/>
    <lineage>
        <taxon>Bacteria</taxon>
        <taxon>Pseudomonadati</taxon>
        <taxon>Bacteroidota</taxon>
        <taxon>Sphingobacteriia</taxon>
        <taxon>Sphingobacteriales</taxon>
        <taxon>Sphingobacteriaceae</taxon>
        <taxon>Pararcticibacter</taxon>
    </lineage>
</organism>
<evidence type="ECO:0000256" key="1">
    <source>
        <dbReference type="SAM" id="Coils"/>
    </source>
</evidence>
<feature type="coiled-coil region" evidence="1">
    <location>
        <begin position="260"/>
        <end position="294"/>
    </location>
</feature>
<accession>A0A2U2PC27</accession>
<sequence>MKKIIFVLCLLSKGMTIYGQETLQSVTDRGAASSNIIQLSASRPIELTSRGSGIYNKTVITSNIENWGFHVDLARNSDALNAPASDFGIAVRGARPLFYLRGQDGNVGIGNYPAVTRYERLKVSGGIYSYGGSSTLSFTDRADSSIVLSLYGDKGNIKFWSITAGDLLSINHTNGNVGIGTLSPEAKLTVAGNIHSREVKVSVSAGADFVFREDYTLKPLEEIEAFVTKNEHLPGIASADKMKKEGIDIGDMNIKLLQKVEELTLYLIEQNKKVQEQEKQIGKLTAEISEIRNGSALLSPKR</sequence>
<keyword evidence="1" id="KW-0175">Coiled coil</keyword>
<reference evidence="2 3" key="1">
    <citation type="submission" date="2018-04" db="EMBL/GenBank/DDBJ databases">
        <title>Pedobacter chongqingensis sp. nov., isolated from a rottenly hemp rope.</title>
        <authorList>
            <person name="Cai Y."/>
        </authorList>
    </citation>
    <scope>NUCLEOTIDE SEQUENCE [LARGE SCALE GENOMIC DNA]</scope>
    <source>
        <strain evidence="2 3">FJ4-8</strain>
    </source>
</reference>
<protein>
    <recommendedName>
        <fullName evidence="4">Peptidase S74 domain-containing protein</fullName>
    </recommendedName>
</protein>
<evidence type="ECO:0000313" key="2">
    <source>
        <dbReference type="EMBL" id="PWG78958.1"/>
    </source>
</evidence>
<evidence type="ECO:0008006" key="4">
    <source>
        <dbReference type="Google" id="ProtNLM"/>
    </source>
</evidence>
<dbReference type="Proteomes" id="UP000245647">
    <property type="component" value="Unassembled WGS sequence"/>
</dbReference>
<dbReference type="EMBL" id="QEAS01000019">
    <property type="protein sequence ID" value="PWG78958.1"/>
    <property type="molecule type" value="Genomic_DNA"/>
</dbReference>
<proteinExistence type="predicted"/>
<keyword evidence="3" id="KW-1185">Reference proteome</keyword>
<name>A0A2U2PC27_9SPHI</name>